<evidence type="ECO:0000313" key="2">
    <source>
        <dbReference type="Proteomes" id="UP000579812"/>
    </source>
</evidence>
<sequence length="138" mass="15335">MYNITVSCSEINTPAGFVYVILPVLLNQTDNPDCDQSWYSQDKRLIADPSDPQKLIAHVISVSSDRLVTSHCVNELHHEIICHSDGRLMTPSEDRLNLQNHISGSSDVFRASFSAVIQKTGIPNLVSKCSSDQMNLIH</sequence>
<evidence type="ECO:0000313" key="1">
    <source>
        <dbReference type="EMBL" id="KAF4116551.1"/>
    </source>
</evidence>
<reference evidence="1 2" key="1">
    <citation type="submission" date="2020-04" db="EMBL/GenBank/DDBJ databases">
        <title>Chromosome-level genome assembly of a cyprinid fish Onychostoma macrolepis by integration of Nanopore Sequencing, Bionano and Hi-C technology.</title>
        <authorList>
            <person name="Wang D."/>
        </authorList>
    </citation>
    <scope>NUCLEOTIDE SEQUENCE [LARGE SCALE GENOMIC DNA]</scope>
    <source>
        <strain evidence="1">SWU-2019</strain>
        <tissue evidence="1">Muscle</tissue>
    </source>
</reference>
<dbReference type="AlphaFoldDB" id="A0A7J6DBN6"/>
<comment type="caution">
    <text evidence="1">The sequence shown here is derived from an EMBL/GenBank/DDBJ whole genome shotgun (WGS) entry which is preliminary data.</text>
</comment>
<proteinExistence type="predicted"/>
<organism evidence="1 2">
    <name type="scientific">Onychostoma macrolepis</name>
    <dbReference type="NCBI Taxonomy" id="369639"/>
    <lineage>
        <taxon>Eukaryota</taxon>
        <taxon>Metazoa</taxon>
        <taxon>Chordata</taxon>
        <taxon>Craniata</taxon>
        <taxon>Vertebrata</taxon>
        <taxon>Euteleostomi</taxon>
        <taxon>Actinopterygii</taxon>
        <taxon>Neopterygii</taxon>
        <taxon>Teleostei</taxon>
        <taxon>Ostariophysi</taxon>
        <taxon>Cypriniformes</taxon>
        <taxon>Cyprinidae</taxon>
        <taxon>Acrossocheilinae</taxon>
        <taxon>Onychostoma</taxon>
    </lineage>
</organism>
<accession>A0A7J6DBN6</accession>
<dbReference type="EMBL" id="JAAMOB010000003">
    <property type="protein sequence ID" value="KAF4116551.1"/>
    <property type="molecule type" value="Genomic_DNA"/>
</dbReference>
<protein>
    <submittedName>
        <fullName evidence="1">Uncharacterized protein</fullName>
    </submittedName>
</protein>
<dbReference type="Proteomes" id="UP000579812">
    <property type="component" value="Unassembled WGS sequence"/>
</dbReference>
<keyword evidence="2" id="KW-1185">Reference proteome</keyword>
<gene>
    <name evidence="1" type="ORF">G5714_004040</name>
</gene>
<name>A0A7J6DBN6_9TELE</name>